<dbReference type="CDD" id="cd06267">
    <property type="entry name" value="PBP1_LacI_sugar_binding-like"/>
    <property type="match status" value="1"/>
</dbReference>
<dbReference type="InterPro" id="IPR010982">
    <property type="entry name" value="Lambda_DNA-bd_dom_sf"/>
</dbReference>
<keyword evidence="1" id="KW-0805">Transcription regulation</keyword>
<evidence type="ECO:0000313" key="7">
    <source>
        <dbReference type="Proteomes" id="UP001163115"/>
    </source>
</evidence>
<dbReference type="InterPro" id="IPR001387">
    <property type="entry name" value="Cro/C1-type_HTH"/>
</dbReference>
<gene>
    <name evidence="6" type="ORF">OW255_16970</name>
</gene>
<keyword evidence="2 6" id="KW-0238">DNA-binding</keyword>
<dbReference type="CDD" id="cd01392">
    <property type="entry name" value="HTH_LacI"/>
    <property type="match status" value="1"/>
</dbReference>
<evidence type="ECO:0000256" key="2">
    <source>
        <dbReference type="ARBA" id="ARBA00023125"/>
    </source>
</evidence>
<sequence>MITIKKMAELLGTSTTTVSNVIHGKTGEVSPAMVEKVQQLLLEYDYVPNINARNLARNKSGIIGLAMKACRDKYENFIKDPFAGELTGAVESCVRAGGYFTMLYISDDITEIISSVASWNVDGLILHGMQAEDGAKITEKIKKPMVFIDCYLEETVPDYVNVGSQDRKGCYDITRYLIGHGHERIAFLADNRFGVDFERLKGFQDALREVGILYTEEHFIMLQPNGDDLSKTLDDVYKKVGDFTAFVCASDYYAAHILNDLKDRGVKIPEDISIVGFDDNVYSQIVRPALTTVHQDVTEKGSLAVDKLLQMIQQEEIGERIIRLPVEIVERDSVKKGKGMHV</sequence>
<dbReference type="Pfam" id="PF00356">
    <property type="entry name" value="LacI"/>
    <property type="match status" value="1"/>
</dbReference>
<dbReference type="EMBL" id="CP113524">
    <property type="protein sequence ID" value="WAJ23239.1"/>
    <property type="molecule type" value="Genomic_DNA"/>
</dbReference>
<dbReference type="InterPro" id="IPR046335">
    <property type="entry name" value="LacI/GalR-like_sensor"/>
</dbReference>
<dbReference type="PANTHER" id="PTHR30146:SF24">
    <property type="entry name" value="XYLOSE OPERON REGULATORY PROTEIN"/>
    <property type="match status" value="1"/>
</dbReference>
<dbReference type="PROSITE" id="PS50932">
    <property type="entry name" value="HTH_LACI_2"/>
    <property type="match status" value="1"/>
</dbReference>
<evidence type="ECO:0000256" key="1">
    <source>
        <dbReference type="ARBA" id="ARBA00023015"/>
    </source>
</evidence>
<organism evidence="6 7">
    <name type="scientific">Lacrimispora xylanolytica</name>
    <dbReference type="NCBI Taxonomy" id="29375"/>
    <lineage>
        <taxon>Bacteria</taxon>
        <taxon>Bacillati</taxon>
        <taxon>Bacillota</taxon>
        <taxon>Clostridia</taxon>
        <taxon>Lachnospirales</taxon>
        <taxon>Lachnospiraceae</taxon>
        <taxon>Lacrimispora</taxon>
    </lineage>
</organism>
<proteinExistence type="predicted"/>
<dbReference type="SUPFAM" id="SSF53822">
    <property type="entry name" value="Periplasmic binding protein-like I"/>
    <property type="match status" value="1"/>
</dbReference>
<protein>
    <submittedName>
        <fullName evidence="6">LacI family DNA-binding transcriptional regulator</fullName>
    </submittedName>
</protein>
<name>A0ABY7A9X7_9FIRM</name>
<dbReference type="SMART" id="SM00354">
    <property type="entry name" value="HTH_LACI"/>
    <property type="match status" value="1"/>
</dbReference>
<evidence type="ECO:0000259" key="5">
    <source>
        <dbReference type="PROSITE" id="PS50943"/>
    </source>
</evidence>
<evidence type="ECO:0000313" key="6">
    <source>
        <dbReference type="EMBL" id="WAJ23239.1"/>
    </source>
</evidence>
<evidence type="ECO:0000259" key="4">
    <source>
        <dbReference type="PROSITE" id="PS50932"/>
    </source>
</evidence>
<feature type="domain" description="HTH cro/C1-type" evidence="5">
    <location>
        <begin position="2"/>
        <end position="47"/>
    </location>
</feature>
<dbReference type="SUPFAM" id="SSF47413">
    <property type="entry name" value="lambda repressor-like DNA-binding domains"/>
    <property type="match status" value="1"/>
</dbReference>
<reference evidence="6" key="1">
    <citation type="submission" date="2022-11" db="EMBL/GenBank/DDBJ databases">
        <title>Lacrimispora xylanolytica sy1, complete genome.</title>
        <authorList>
            <person name="Choi S."/>
        </authorList>
    </citation>
    <scope>NUCLEOTIDE SEQUENCE</scope>
    <source>
        <strain evidence="6">Sy1</strain>
    </source>
</reference>
<dbReference type="Gene3D" id="3.40.50.2300">
    <property type="match status" value="2"/>
</dbReference>
<dbReference type="InterPro" id="IPR000843">
    <property type="entry name" value="HTH_LacI"/>
</dbReference>
<keyword evidence="3" id="KW-0804">Transcription</keyword>
<dbReference type="Proteomes" id="UP001163115">
    <property type="component" value="Chromosome"/>
</dbReference>
<dbReference type="Gene3D" id="1.10.260.40">
    <property type="entry name" value="lambda repressor-like DNA-binding domains"/>
    <property type="match status" value="1"/>
</dbReference>
<dbReference type="Pfam" id="PF13377">
    <property type="entry name" value="Peripla_BP_3"/>
    <property type="match status" value="1"/>
</dbReference>
<dbReference type="GO" id="GO:0003677">
    <property type="term" value="F:DNA binding"/>
    <property type="evidence" value="ECO:0007669"/>
    <property type="project" value="UniProtKB-KW"/>
</dbReference>
<dbReference type="InterPro" id="IPR028082">
    <property type="entry name" value="Peripla_BP_I"/>
</dbReference>
<evidence type="ECO:0000256" key="3">
    <source>
        <dbReference type="ARBA" id="ARBA00023163"/>
    </source>
</evidence>
<dbReference type="RefSeq" id="WP_268114744.1">
    <property type="nucleotide sequence ID" value="NZ_CP113524.1"/>
</dbReference>
<accession>A0ABY7A9X7</accession>
<feature type="domain" description="HTH lacI-type" evidence="4">
    <location>
        <begin position="2"/>
        <end position="57"/>
    </location>
</feature>
<dbReference type="PANTHER" id="PTHR30146">
    <property type="entry name" value="LACI-RELATED TRANSCRIPTIONAL REPRESSOR"/>
    <property type="match status" value="1"/>
</dbReference>
<keyword evidence="7" id="KW-1185">Reference proteome</keyword>
<dbReference type="PROSITE" id="PS50943">
    <property type="entry name" value="HTH_CROC1"/>
    <property type="match status" value="1"/>
</dbReference>